<dbReference type="Proteomes" id="UP001055712">
    <property type="component" value="Unassembled WGS sequence"/>
</dbReference>
<reference evidence="1" key="1">
    <citation type="journal article" date="2019" name="Plant J.">
        <title>Chlorella vulgaris genome assembly and annotation reveals the molecular basis for metabolic acclimation to high light conditions.</title>
        <authorList>
            <person name="Cecchin M."/>
            <person name="Marcolungo L."/>
            <person name="Rossato M."/>
            <person name="Girolomoni L."/>
            <person name="Cosentino E."/>
            <person name="Cuine S."/>
            <person name="Li-Beisson Y."/>
            <person name="Delledonne M."/>
            <person name="Ballottari M."/>
        </authorList>
    </citation>
    <scope>NUCLEOTIDE SEQUENCE</scope>
    <source>
        <strain evidence="1">211/11P</strain>
    </source>
</reference>
<reference evidence="1" key="2">
    <citation type="submission" date="2020-11" db="EMBL/GenBank/DDBJ databases">
        <authorList>
            <person name="Cecchin M."/>
            <person name="Marcolungo L."/>
            <person name="Rossato M."/>
            <person name="Girolomoni L."/>
            <person name="Cosentino E."/>
            <person name="Cuine S."/>
            <person name="Li-Beisson Y."/>
            <person name="Delledonne M."/>
            <person name="Ballottari M."/>
        </authorList>
    </citation>
    <scope>NUCLEOTIDE SEQUENCE</scope>
    <source>
        <strain evidence="1">211/11P</strain>
        <tissue evidence="1">Whole cell</tissue>
    </source>
</reference>
<evidence type="ECO:0000313" key="2">
    <source>
        <dbReference type="Proteomes" id="UP001055712"/>
    </source>
</evidence>
<evidence type="ECO:0000313" key="1">
    <source>
        <dbReference type="EMBL" id="KAI3436530.1"/>
    </source>
</evidence>
<sequence>MDPVVQGTVVPGHTTPKRRRAAGLLGWVSSKNCAHFLKLRHSAKISPHTRLELGLDLEVKDGAGHRQMLHNSAPWAAFLHQFDALDAGRGAIEMNPLWVSYNRLYHVGRPGAWWEVPLATKLGVTFTGKPYVNVGIENPRVALLLGALLLATGKTVSTAQKEIGGLAVHFPITLGNAKRDYSLQERLEVDATLRGHRRGLQLDFHQLNGLLRLRQD</sequence>
<protein>
    <submittedName>
        <fullName evidence="1">Uncharacterized protein</fullName>
    </submittedName>
</protein>
<comment type="caution">
    <text evidence="1">The sequence shown here is derived from an EMBL/GenBank/DDBJ whole genome shotgun (WGS) entry which is preliminary data.</text>
</comment>
<name>A0A9D4Z0T8_CHLVU</name>
<keyword evidence="2" id="KW-1185">Reference proteome</keyword>
<accession>A0A9D4Z0T8</accession>
<dbReference type="EMBL" id="SIDB01000002">
    <property type="protein sequence ID" value="KAI3436530.1"/>
    <property type="molecule type" value="Genomic_DNA"/>
</dbReference>
<dbReference type="OrthoDB" id="10576322at2759"/>
<organism evidence="1 2">
    <name type="scientific">Chlorella vulgaris</name>
    <name type="common">Green alga</name>
    <dbReference type="NCBI Taxonomy" id="3077"/>
    <lineage>
        <taxon>Eukaryota</taxon>
        <taxon>Viridiplantae</taxon>
        <taxon>Chlorophyta</taxon>
        <taxon>core chlorophytes</taxon>
        <taxon>Trebouxiophyceae</taxon>
        <taxon>Chlorellales</taxon>
        <taxon>Chlorellaceae</taxon>
        <taxon>Chlorella clade</taxon>
        <taxon>Chlorella</taxon>
    </lineage>
</organism>
<proteinExistence type="predicted"/>
<gene>
    <name evidence="1" type="ORF">D9Q98_005947</name>
</gene>
<dbReference type="AlphaFoldDB" id="A0A9D4Z0T8"/>